<dbReference type="Proteomes" id="UP000283269">
    <property type="component" value="Unassembled WGS sequence"/>
</dbReference>
<evidence type="ECO:0000313" key="3">
    <source>
        <dbReference type="EMBL" id="PPQ90886.1"/>
    </source>
</evidence>
<feature type="coiled-coil region" evidence="1">
    <location>
        <begin position="207"/>
        <end position="241"/>
    </location>
</feature>
<dbReference type="EMBL" id="NHYD01001521">
    <property type="protein sequence ID" value="PPQ90886.1"/>
    <property type="molecule type" value="Genomic_DNA"/>
</dbReference>
<proteinExistence type="predicted"/>
<accession>A0A409XJI0</accession>
<keyword evidence="1" id="KW-0175">Coiled coil</keyword>
<evidence type="ECO:0000313" key="4">
    <source>
        <dbReference type="Proteomes" id="UP000283269"/>
    </source>
</evidence>
<evidence type="ECO:0000256" key="1">
    <source>
        <dbReference type="SAM" id="Coils"/>
    </source>
</evidence>
<organism evidence="3 4">
    <name type="scientific">Psilocybe cyanescens</name>
    <dbReference type="NCBI Taxonomy" id="93625"/>
    <lineage>
        <taxon>Eukaryota</taxon>
        <taxon>Fungi</taxon>
        <taxon>Dikarya</taxon>
        <taxon>Basidiomycota</taxon>
        <taxon>Agaricomycotina</taxon>
        <taxon>Agaricomycetes</taxon>
        <taxon>Agaricomycetidae</taxon>
        <taxon>Agaricales</taxon>
        <taxon>Agaricineae</taxon>
        <taxon>Strophariaceae</taxon>
        <taxon>Psilocybe</taxon>
    </lineage>
</organism>
<dbReference type="AlphaFoldDB" id="A0A409XJI0"/>
<dbReference type="InParanoid" id="A0A409XJI0"/>
<evidence type="ECO:0000256" key="2">
    <source>
        <dbReference type="SAM" id="MobiDB-lite"/>
    </source>
</evidence>
<reference evidence="3 4" key="1">
    <citation type="journal article" date="2018" name="Evol. Lett.">
        <title>Horizontal gene cluster transfer increased hallucinogenic mushroom diversity.</title>
        <authorList>
            <person name="Reynolds H.T."/>
            <person name="Vijayakumar V."/>
            <person name="Gluck-Thaler E."/>
            <person name="Korotkin H.B."/>
            <person name="Matheny P.B."/>
            <person name="Slot J.C."/>
        </authorList>
    </citation>
    <scope>NUCLEOTIDE SEQUENCE [LARGE SCALE GENOMIC DNA]</scope>
    <source>
        <strain evidence="3 4">2631</strain>
    </source>
</reference>
<feature type="region of interest" description="Disordered" evidence="2">
    <location>
        <begin position="74"/>
        <end position="98"/>
    </location>
</feature>
<gene>
    <name evidence="3" type="ORF">CVT25_007356</name>
</gene>
<feature type="region of interest" description="Disordered" evidence="2">
    <location>
        <begin position="18"/>
        <end position="45"/>
    </location>
</feature>
<sequence>MEEGPAFFQAIFNFPGTVSPSQSSQTTSRTNIDTKGQPALEPLPWANGMYKRPTLSEVLFSDICSVHNITSSTGVPNTKIQSASPASGLESPSSSVSGLTNMREQHTLFDALFNLPPVLSVNKPYHVSTEDVTALNAFKTSQGSDAQIIQDGSTSHPDDISLSSAQVVHPAKDFDSNDANPSSMPSFLLQQSLPSNHERVADEQTKVDSAVRERDEQLQRIVKLEQEVSELKELVASLRSNQITLNSRLDGVTNWMLPNDVEETACTNTICGVFISRLVVLEGPYTWAYRR</sequence>
<keyword evidence="4" id="KW-1185">Reference proteome</keyword>
<feature type="compositionally biased region" description="Low complexity" evidence="2">
    <location>
        <begin position="82"/>
        <end position="98"/>
    </location>
</feature>
<protein>
    <submittedName>
        <fullName evidence="3">Uncharacterized protein</fullName>
    </submittedName>
</protein>
<name>A0A409XJI0_PSICY</name>
<feature type="compositionally biased region" description="Low complexity" evidence="2">
    <location>
        <begin position="19"/>
        <end position="28"/>
    </location>
</feature>
<comment type="caution">
    <text evidence="3">The sequence shown here is derived from an EMBL/GenBank/DDBJ whole genome shotgun (WGS) entry which is preliminary data.</text>
</comment>